<keyword evidence="1" id="KW-1133">Transmembrane helix</keyword>
<sequence>MKGISVFAKMSASVLITLLILTVLIMFAGTGIYIAAFISVGGFIMFGVSGLVFWFAVNCGLNKITKYNSVSVFISAIVASLLSGFTFEFVRANFLVYEFKDVFSTKLLIMPIAILSALIYVLLFSTKRPPA</sequence>
<gene>
    <name evidence="2" type="ORF">J2X05_004240</name>
</gene>
<protein>
    <submittedName>
        <fullName evidence="2">Uncharacterized protein</fullName>
    </submittedName>
</protein>
<feature type="transmembrane region" description="Helical" evidence="1">
    <location>
        <begin position="33"/>
        <end position="57"/>
    </location>
</feature>
<dbReference type="Proteomes" id="UP001253595">
    <property type="component" value="Unassembled WGS sequence"/>
</dbReference>
<accession>A0ABU1V403</accession>
<proteinExistence type="predicted"/>
<organism evidence="2 3">
    <name type="scientific">Cellvibrio fibrivorans</name>
    <dbReference type="NCBI Taxonomy" id="126350"/>
    <lineage>
        <taxon>Bacteria</taxon>
        <taxon>Pseudomonadati</taxon>
        <taxon>Pseudomonadota</taxon>
        <taxon>Gammaproteobacteria</taxon>
        <taxon>Cellvibrionales</taxon>
        <taxon>Cellvibrionaceae</taxon>
        <taxon>Cellvibrio</taxon>
    </lineage>
</organism>
<comment type="caution">
    <text evidence="2">The sequence shown here is derived from an EMBL/GenBank/DDBJ whole genome shotgun (WGS) entry which is preliminary data.</text>
</comment>
<feature type="transmembrane region" description="Helical" evidence="1">
    <location>
        <begin position="107"/>
        <end position="125"/>
    </location>
</feature>
<feature type="transmembrane region" description="Helical" evidence="1">
    <location>
        <begin position="69"/>
        <end position="87"/>
    </location>
</feature>
<dbReference type="RefSeq" id="WP_310076274.1">
    <property type="nucleotide sequence ID" value="NZ_JAVDVX010000012.1"/>
</dbReference>
<evidence type="ECO:0000313" key="2">
    <source>
        <dbReference type="EMBL" id="MDR7092199.1"/>
    </source>
</evidence>
<keyword evidence="1" id="KW-0812">Transmembrane</keyword>
<dbReference type="EMBL" id="JAVDVX010000012">
    <property type="protein sequence ID" value="MDR7092199.1"/>
    <property type="molecule type" value="Genomic_DNA"/>
</dbReference>
<keyword evidence="3" id="KW-1185">Reference proteome</keyword>
<reference evidence="2 3" key="1">
    <citation type="submission" date="2023-07" db="EMBL/GenBank/DDBJ databases">
        <title>Sorghum-associated microbial communities from plants grown in Nebraska, USA.</title>
        <authorList>
            <person name="Schachtman D."/>
        </authorList>
    </citation>
    <scope>NUCLEOTIDE SEQUENCE [LARGE SCALE GENOMIC DNA]</scope>
    <source>
        <strain evidence="2 3">BE190</strain>
    </source>
</reference>
<evidence type="ECO:0000313" key="3">
    <source>
        <dbReference type="Proteomes" id="UP001253595"/>
    </source>
</evidence>
<keyword evidence="1" id="KW-0472">Membrane</keyword>
<name>A0ABU1V403_9GAMM</name>
<feature type="transmembrane region" description="Helical" evidence="1">
    <location>
        <begin position="7"/>
        <end position="27"/>
    </location>
</feature>
<evidence type="ECO:0000256" key="1">
    <source>
        <dbReference type="SAM" id="Phobius"/>
    </source>
</evidence>